<dbReference type="RefSeq" id="WP_212227946.1">
    <property type="nucleotide sequence ID" value="NZ_JAGUCN010000009.1"/>
</dbReference>
<feature type="transmembrane region" description="Helical" evidence="1">
    <location>
        <begin position="188"/>
        <end position="214"/>
    </location>
</feature>
<keyword evidence="1" id="KW-0812">Transmembrane</keyword>
<feature type="transmembrane region" description="Helical" evidence="1">
    <location>
        <begin position="234"/>
        <end position="258"/>
    </location>
</feature>
<feature type="transmembrane region" description="Helical" evidence="1">
    <location>
        <begin position="34"/>
        <end position="54"/>
    </location>
</feature>
<feature type="transmembrane region" description="Helical" evidence="1">
    <location>
        <begin position="147"/>
        <end position="167"/>
    </location>
</feature>
<dbReference type="EMBL" id="JAGUCN010000009">
    <property type="protein sequence ID" value="MBS2211707.1"/>
    <property type="molecule type" value="Genomic_DNA"/>
</dbReference>
<evidence type="ECO:0000313" key="2">
    <source>
        <dbReference type="EMBL" id="MBS2211707.1"/>
    </source>
</evidence>
<name>A0ABS5K9Z8_9BACT</name>
<keyword evidence="1" id="KW-1133">Transmembrane helix</keyword>
<organism evidence="2 3">
    <name type="scientific">Carboxylicivirga mesophila</name>
    <dbReference type="NCBI Taxonomy" id="1166478"/>
    <lineage>
        <taxon>Bacteria</taxon>
        <taxon>Pseudomonadati</taxon>
        <taxon>Bacteroidota</taxon>
        <taxon>Bacteroidia</taxon>
        <taxon>Marinilabiliales</taxon>
        <taxon>Marinilabiliaceae</taxon>
        <taxon>Carboxylicivirga</taxon>
    </lineage>
</organism>
<protein>
    <recommendedName>
        <fullName evidence="4">Glycerophosphoryl diester phosphodiesterase membrane domain-containing protein</fullName>
    </recommendedName>
</protein>
<keyword evidence="1" id="KW-0472">Membrane</keyword>
<proteinExistence type="predicted"/>
<dbReference type="Proteomes" id="UP000721861">
    <property type="component" value="Unassembled WGS sequence"/>
</dbReference>
<evidence type="ECO:0000256" key="1">
    <source>
        <dbReference type="SAM" id="Phobius"/>
    </source>
</evidence>
<accession>A0ABS5K9Z8</accession>
<sequence>MTEFKFAQRRDFSSVINAAFEFFKQEGKLFMKTMLTYTGIPVIVMIASLVYMVMQLVNGQFSAITNSPDPMSILTFFIPLFIFIVLAIVVQIVIMAASYGYMKVYHEKGKGNFSPSDVGQQIVRNFFPIIGYTFVISLLIMAGFIFFIIPGIYFAIILSLIFPIMFVEDGGLSKNFNRCFQVIKNHWWLTFAVLIVASLIVGIVGSIISVPLQFYLQFKIPTIAQSGDWSQVNIPFVVISYVLLIILGIYLRAFVYIVTGIQYFSLNENEGSSTIMDRINQIGEDSTTTENKQQ</sequence>
<feature type="transmembrane region" description="Helical" evidence="1">
    <location>
        <begin position="122"/>
        <end position="141"/>
    </location>
</feature>
<reference evidence="2 3" key="1">
    <citation type="journal article" date="2014" name="Int. J. Syst. Evol. Microbiol.">
        <title>Carboxylicivirga gen. nov. in the family Marinilabiliaceae with two novel species, Carboxylicivirga mesophila sp. nov. and Carboxylicivirga taeanensis sp. nov., and reclassification of Cytophaga fermentans as Saccharicrinis fermentans gen. nov., comb. nov.</title>
        <authorList>
            <person name="Yang S.H."/>
            <person name="Seo H.S."/>
            <person name="Woo J.H."/>
            <person name="Oh H.M."/>
            <person name="Jang H."/>
            <person name="Lee J.H."/>
            <person name="Kim S.J."/>
            <person name="Kwon K.K."/>
        </authorList>
    </citation>
    <scope>NUCLEOTIDE SEQUENCE [LARGE SCALE GENOMIC DNA]</scope>
    <source>
        <strain evidence="2 3">JCM 18290</strain>
    </source>
</reference>
<feature type="transmembrane region" description="Helical" evidence="1">
    <location>
        <begin position="74"/>
        <end position="101"/>
    </location>
</feature>
<evidence type="ECO:0000313" key="3">
    <source>
        <dbReference type="Proteomes" id="UP000721861"/>
    </source>
</evidence>
<keyword evidence="3" id="KW-1185">Reference proteome</keyword>
<comment type="caution">
    <text evidence="2">The sequence shown here is derived from an EMBL/GenBank/DDBJ whole genome shotgun (WGS) entry which is preliminary data.</text>
</comment>
<evidence type="ECO:0008006" key="4">
    <source>
        <dbReference type="Google" id="ProtNLM"/>
    </source>
</evidence>
<gene>
    <name evidence="2" type="ORF">KEM09_09850</name>
</gene>